<evidence type="ECO:0000313" key="2">
    <source>
        <dbReference type="Proteomes" id="UP000310200"/>
    </source>
</evidence>
<proteinExistence type="predicted"/>
<name>A0A4S2JDQ4_9HYME</name>
<dbReference type="Proteomes" id="UP000310200">
    <property type="component" value="Unassembled WGS sequence"/>
</dbReference>
<comment type="caution">
    <text evidence="1">The sequence shown here is derived from an EMBL/GenBank/DDBJ whole genome shotgun (WGS) entry which is preliminary data.</text>
</comment>
<dbReference type="EMBL" id="QBLH01003970">
    <property type="protein sequence ID" value="TGZ32028.1"/>
    <property type="molecule type" value="Genomic_DNA"/>
</dbReference>
<protein>
    <submittedName>
        <fullName evidence="1">Uncharacterized protein</fullName>
    </submittedName>
</protein>
<evidence type="ECO:0000313" key="1">
    <source>
        <dbReference type="EMBL" id="TGZ32028.1"/>
    </source>
</evidence>
<reference evidence="1 2" key="1">
    <citation type="journal article" date="2019" name="Philos. Trans. R. Soc. Lond., B, Biol. Sci.">
        <title>Ant behaviour and brain gene expression of defending hosts depend on the ecological success of the intruding social parasite.</title>
        <authorList>
            <person name="Kaur R."/>
            <person name="Stoldt M."/>
            <person name="Jongepier E."/>
            <person name="Feldmeyer B."/>
            <person name="Menzel F."/>
            <person name="Bornberg-Bauer E."/>
            <person name="Foitzik S."/>
        </authorList>
    </citation>
    <scope>NUCLEOTIDE SEQUENCE [LARGE SCALE GENOMIC DNA]</scope>
    <source>
        <tissue evidence="1">Whole body</tissue>
    </source>
</reference>
<accession>A0A4S2JDQ4</accession>
<keyword evidence="2" id="KW-1185">Reference proteome</keyword>
<gene>
    <name evidence="1" type="ORF">DBV15_03781</name>
</gene>
<organism evidence="1 2">
    <name type="scientific">Temnothorax longispinosus</name>
    <dbReference type="NCBI Taxonomy" id="300112"/>
    <lineage>
        <taxon>Eukaryota</taxon>
        <taxon>Metazoa</taxon>
        <taxon>Ecdysozoa</taxon>
        <taxon>Arthropoda</taxon>
        <taxon>Hexapoda</taxon>
        <taxon>Insecta</taxon>
        <taxon>Pterygota</taxon>
        <taxon>Neoptera</taxon>
        <taxon>Endopterygota</taxon>
        <taxon>Hymenoptera</taxon>
        <taxon>Apocrita</taxon>
        <taxon>Aculeata</taxon>
        <taxon>Formicoidea</taxon>
        <taxon>Formicidae</taxon>
        <taxon>Myrmicinae</taxon>
        <taxon>Temnothorax</taxon>
    </lineage>
</organism>
<sequence length="98" mass="10800">MHELLVRLRIGVINNKIYGTHRGTDVYGGQVYPSGARANQPPAAPPIQDYNLLEECPTQPGIHPRVTWVAALDLTARFSIARSRSQMSPIATLDVGHR</sequence>
<dbReference type="AlphaFoldDB" id="A0A4S2JDQ4"/>